<evidence type="ECO:0000256" key="1">
    <source>
        <dbReference type="SAM" id="MobiDB-lite"/>
    </source>
</evidence>
<dbReference type="EnsemblPlants" id="OBART10G16890.1">
    <property type="protein sequence ID" value="OBART10G16890.1"/>
    <property type="gene ID" value="OBART10G16890"/>
</dbReference>
<protein>
    <submittedName>
        <fullName evidence="2">Uncharacterized protein</fullName>
    </submittedName>
</protein>
<reference evidence="2" key="1">
    <citation type="journal article" date="2009" name="Rice">
        <title>De Novo Next Generation Sequencing of Plant Genomes.</title>
        <authorList>
            <person name="Rounsley S."/>
            <person name="Marri P.R."/>
            <person name="Yu Y."/>
            <person name="He R."/>
            <person name="Sisneros N."/>
            <person name="Goicoechea J.L."/>
            <person name="Lee S.J."/>
            <person name="Angelova A."/>
            <person name="Kudrna D."/>
            <person name="Luo M."/>
            <person name="Affourtit J."/>
            <person name="Desany B."/>
            <person name="Knight J."/>
            <person name="Niazi F."/>
            <person name="Egholm M."/>
            <person name="Wing R.A."/>
        </authorList>
    </citation>
    <scope>NUCLEOTIDE SEQUENCE [LARGE SCALE GENOMIC DNA]</scope>
    <source>
        <strain evidence="2">cv. IRGC 105608</strain>
    </source>
</reference>
<reference evidence="2" key="2">
    <citation type="submission" date="2015-03" db="UniProtKB">
        <authorList>
            <consortium name="EnsemblPlants"/>
        </authorList>
    </citation>
    <scope>IDENTIFICATION</scope>
</reference>
<dbReference type="Gramene" id="OBART10G16890.1">
    <property type="protein sequence ID" value="OBART10G16890.1"/>
    <property type="gene ID" value="OBART10G16890"/>
</dbReference>
<organism evidence="2">
    <name type="scientific">Oryza barthii</name>
    <dbReference type="NCBI Taxonomy" id="65489"/>
    <lineage>
        <taxon>Eukaryota</taxon>
        <taxon>Viridiplantae</taxon>
        <taxon>Streptophyta</taxon>
        <taxon>Embryophyta</taxon>
        <taxon>Tracheophyta</taxon>
        <taxon>Spermatophyta</taxon>
        <taxon>Magnoliopsida</taxon>
        <taxon>Liliopsida</taxon>
        <taxon>Poales</taxon>
        <taxon>Poaceae</taxon>
        <taxon>BOP clade</taxon>
        <taxon>Oryzoideae</taxon>
        <taxon>Oryzeae</taxon>
        <taxon>Oryzinae</taxon>
        <taxon>Oryza</taxon>
    </lineage>
</organism>
<feature type="region of interest" description="Disordered" evidence="1">
    <location>
        <begin position="72"/>
        <end position="100"/>
    </location>
</feature>
<accession>A0A0D3HG08</accession>
<dbReference type="HOGENOM" id="CLU_2310359_0_0_1"/>
<dbReference type="PaxDb" id="65489-OBART10G16890.1"/>
<evidence type="ECO:0000313" key="2">
    <source>
        <dbReference type="EnsemblPlants" id="OBART10G16890.1"/>
    </source>
</evidence>
<feature type="compositionally biased region" description="Gly residues" evidence="1">
    <location>
        <begin position="79"/>
        <end position="89"/>
    </location>
</feature>
<sequence>MIPSRYQVSDDYTQQDDPNDFYHVSRDIARYHVILIRYQTISTIYRVILVRYRMIPTRYQTRTATAAAGDRCGTAAVGDGRGSGDGGTGAAAAGDGDGGE</sequence>
<dbReference type="Proteomes" id="UP000026960">
    <property type="component" value="Chromosome 10"/>
</dbReference>
<name>A0A0D3HG08_9ORYZ</name>
<dbReference type="AlphaFoldDB" id="A0A0D3HG08"/>
<keyword evidence="3" id="KW-1185">Reference proteome</keyword>
<evidence type="ECO:0000313" key="3">
    <source>
        <dbReference type="Proteomes" id="UP000026960"/>
    </source>
</evidence>
<proteinExistence type="predicted"/>